<sequence length="144" mass="16842">MTSNGLMKIQKTQAATNDDVVQRSFHNFQSENPHFKVPIRSWNLAKLGLTIPLEYARAYLEGKHKQKIFIIGSGDEKRCYKLTLYVYLHNCHKVKAEIFGRSEMRKFYRDNNLKLGDGCVFELLDPQNNIYKFTIFRAPCLVKH</sequence>
<dbReference type="Gramene" id="KMS94980">
    <property type="protein sequence ID" value="KMS94980"/>
    <property type="gene ID" value="BVRB_013530"/>
</dbReference>
<evidence type="ECO:0000313" key="7">
    <source>
        <dbReference type="EMBL" id="KMS94980.1"/>
    </source>
</evidence>
<dbReference type="GO" id="GO:0005634">
    <property type="term" value="C:nucleus"/>
    <property type="evidence" value="ECO:0007669"/>
    <property type="project" value="UniProtKB-SubCell"/>
</dbReference>
<dbReference type="GO" id="GO:0003677">
    <property type="term" value="F:DNA binding"/>
    <property type="evidence" value="ECO:0007669"/>
    <property type="project" value="UniProtKB-KW"/>
</dbReference>
<evidence type="ECO:0000256" key="2">
    <source>
        <dbReference type="ARBA" id="ARBA00023015"/>
    </source>
</evidence>
<name>A0A0J8DVU3_BETVV</name>
<protein>
    <recommendedName>
        <fullName evidence="6">TF-B3 domain-containing protein</fullName>
    </recommendedName>
</protein>
<dbReference type="EMBL" id="KQ090624">
    <property type="protein sequence ID" value="KMS94980.1"/>
    <property type="molecule type" value="Genomic_DNA"/>
</dbReference>
<accession>A0A0J8DVU3</accession>
<gene>
    <name evidence="7" type="ORF">BVRB_013530</name>
</gene>
<evidence type="ECO:0000259" key="6">
    <source>
        <dbReference type="Pfam" id="PF02362"/>
    </source>
</evidence>
<dbReference type="PANTHER" id="PTHR31391">
    <property type="entry name" value="B3 DOMAIN-CONTAINING PROTEIN OS11G0197600-RELATED"/>
    <property type="match status" value="1"/>
</dbReference>
<dbReference type="InterPro" id="IPR044837">
    <property type="entry name" value="REM16-like"/>
</dbReference>
<dbReference type="OrthoDB" id="623918at2759"/>
<evidence type="ECO:0000256" key="4">
    <source>
        <dbReference type="ARBA" id="ARBA00023163"/>
    </source>
</evidence>
<evidence type="ECO:0000256" key="3">
    <source>
        <dbReference type="ARBA" id="ARBA00023125"/>
    </source>
</evidence>
<evidence type="ECO:0000256" key="5">
    <source>
        <dbReference type="ARBA" id="ARBA00023242"/>
    </source>
</evidence>
<keyword evidence="2" id="KW-0805">Transcription regulation</keyword>
<dbReference type="PANTHER" id="PTHR31391:SF4">
    <property type="entry name" value="B3 DOMAIN-CONTAINING PROTEIN OS03G0184500"/>
    <property type="match status" value="1"/>
</dbReference>
<dbReference type="SUPFAM" id="SSF101936">
    <property type="entry name" value="DNA-binding pseudobarrel domain"/>
    <property type="match status" value="1"/>
</dbReference>
<organism evidence="7 8">
    <name type="scientific">Beta vulgaris subsp. vulgaris</name>
    <name type="common">Beet</name>
    <dbReference type="NCBI Taxonomy" id="3555"/>
    <lineage>
        <taxon>Eukaryota</taxon>
        <taxon>Viridiplantae</taxon>
        <taxon>Streptophyta</taxon>
        <taxon>Embryophyta</taxon>
        <taxon>Tracheophyta</taxon>
        <taxon>Spermatophyta</taxon>
        <taxon>Magnoliopsida</taxon>
        <taxon>eudicotyledons</taxon>
        <taxon>Gunneridae</taxon>
        <taxon>Pentapetalae</taxon>
        <taxon>Caryophyllales</taxon>
        <taxon>Chenopodiaceae</taxon>
        <taxon>Betoideae</taxon>
        <taxon>Beta</taxon>
    </lineage>
</organism>
<dbReference type="Gene3D" id="2.40.330.10">
    <property type="entry name" value="DNA-binding pseudobarrel domain"/>
    <property type="match status" value="1"/>
</dbReference>
<reference evidence="7 8" key="1">
    <citation type="journal article" date="2014" name="Nature">
        <title>The genome of the recently domesticated crop plant sugar beet (Beta vulgaris).</title>
        <authorList>
            <person name="Dohm J.C."/>
            <person name="Minoche A.E."/>
            <person name="Holtgrawe D."/>
            <person name="Capella-Gutierrez S."/>
            <person name="Zakrzewski F."/>
            <person name="Tafer H."/>
            <person name="Rupp O."/>
            <person name="Sorensen T.R."/>
            <person name="Stracke R."/>
            <person name="Reinhardt R."/>
            <person name="Goesmann A."/>
            <person name="Kraft T."/>
            <person name="Schulz B."/>
            <person name="Stadler P.F."/>
            <person name="Schmidt T."/>
            <person name="Gabaldon T."/>
            <person name="Lehrach H."/>
            <person name="Weisshaar B."/>
            <person name="Himmelbauer H."/>
        </authorList>
    </citation>
    <scope>NUCLEOTIDE SEQUENCE [LARGE SCALE GENOMIC DNA]</scope>
    <source>
        <tissue evidence="7">Taproot</tissue>
    </source>
</reference>
<proteinExistence type="predicted"/>
<dbReference type="InterPro" id="IPR015300">
    <property type="entry name" value="DNA-bd_pseudobarrel_sf"/>
</dbReference>
<comment type="subcellular location">
    <subcellularLocation>
        <location evidence="1">Nucleus</location>
    </subcellularLocation>
</comment>
<keyword evidence="4" id="KW-0804">Transcription</keyword>
<keyword evidence="3" id="KW-0238">DNA-binding</keyword>
<evidence type="ECO:0000313" key="8">
    <source>
        <dbReference type="Proteomes" id="UP000035740"/>
    </source>
</evidence>
<keyword evidence="5" id="KW-0539">Nucleus</keyword>
<feature type="domain" description="TF-B3" evidence="6">
    <location>
        <begin position="35"/>
        <end position="138"/>
    </location>
</feature>
<keyword evidence="8" id="KW-1185">Reference proteome</keyword>
<evidence type="ECO:0000256" key="1">
    <source>
        <dbReference type="ARBA" id="ARBA00004123"/>
    </source>
</evidence>
<dbReference type="OMA" id="TIFRAPC"/>
<dbReference type="AlphaFoldDB" id="A0A0J8DVU3"/>
<dbReference type="CDD" id="cd10017">
    <property type="entry name" value="B3_DNA"/>
    <property type="match status" value="1"/>
</dbReference>
<dbReference type="Proteomes" id="UP000035740">
    <property type="component" value="Unassembled WGS sequence"/>
</dbReference>
<dbReference type="InterPro" id="IPR003340">
    <property type="entry name" value="B3_DNA-bd"/>
</dbReference>
<dbReference type="Pfam" id="PF02362">
    <property type="entry name" value="B3"/>
    <property type="match status" value="1"/>
</dbReference>